<dbReference type="PANTHER" id="PTHR30250:SF10">
    <property type="entry name" value="LIPOPOLYSACCHARIDE BIOSYNTHESIS PROTEIN WZXC"/>
    <property type="match status" value="1"/>
</dbReference>
<dbReference type="AlphaFoldDB" id="A0A840I2U9"/>
<organism evidence="8 9">
    <name type="scientific">Parvularcula dongshanensis</name>
    <dbReference type="NCBI Taxonomy" id="1173995"/>
    <lineage>
        <taxon>Bacteria</taxon>
        <taxon>Pseudomonadati</taxon>
        <taxon>Pseudomonadota</taxon>
        <taxon>Alphaproteobacteria</taxon>
        <taxon>Parvularculales</taxon>
        <taxon>Parvularculaceae</taxon>
        <taxon>Parvularcula</taxon>
    </lineage>
</organism>
<evidence type="ECO:0000313" key="9">
    <source>
        <dbReference type="Proteomes" id="UP000563524"/>
    </source>
</evidence>
<evidence type="ECO:0000256" key="7">
    <source>
        <dbReference type="SAM" id="Phobius"/>
    </source>
</evidence>
<accession>A0A840I2U9</accession>
<dbReference type="EMBL" id="JACHOB010000002">
    <property type="protein sequence ID" value="MBB4659077.1"/>
    <property type="molecule type" value="Genomic_DNA"/>
</dbReference>
<dbReference type="PANTHER" id="PTHR30250">
    <property type="entry name" value="PST FAMILY PREDICTED COLANIC ACID TRANSPORTER"/>
    <property type="match status" value="1"/>
</dbReference>
<feature type="transmembrane region" description="Helical" evidence="7">
    <location>
        <begin position="151"/>
        <end position="174"/>
    </location>
</feature>
<comment type="subcellular location">
    <subcellularLocation>
        <location evidence="1">Cell membrane</location>
        <topology evidence="1">Multi-pass membrane protein</topology>
    </subcellularLocation>
</comment>
<feature type="transmembrane region" description="Helical" evidence="7">
    <location>
        <begin position="420"/>
        <end position="442"/>
    </location>
</feature>
<reference evidence="8 9" key="1">
    <citation type="submission" date="2020-08" db="EMBL/GenBank/DDBJ databases">
        <title>Genomic Encyclopedia of Type Strains, Phase IV (KMG-IV): sequencing the most valuable type-strain genomes for metagenomic binning, comparative biology and taxonomic classification.</title>
        <authorList>
            <person name="Goeker M."/>
        </authorList>
    </citation>
    <scope>NUCLEOTIDE SEQUENCE [LARGE SCALE GENOMIC DNA]</scope>
    <source>
        <strain evidence="8 9">DSM 102850</strain>
    </source>
</reference>
<feature type="transmembrane region" description="Helical" evidence="7">
    <location>
        <begin position="373"/>
        <end position="396"/>
    </location>
</feature>
<evidence type="ECO:0000256" key="1">
    <source>
        <dbReference type="ARBA" id="ARBA00004651"/>
    </source>
</evidence>
<sequence>MSGVRGAGTTDGMRAVRGAFGFSLAHRYAEAILRIAVLMALSRFVGPEGFGAFAVAWGIAHLLSSACQESVIAWVVRSDEAAEPSLRGPLIVSAAAAAVCGLSLFTFARPLAAFTGVPQAEGPFRILSVMFLVLPLQACFVGLLRRRLAFHLIAIIGVSAVFLGGVVSVSTGALGWQENAIAAGAAAEVSALAIGAMIAAWSGWQLARLPGAPLGEVARFCAQVSAGNILSELGKLTATLATARFLGPTAAGLYDRARRVTWTFGDLVLNVVSPVVLPALAEAKRAGRGFAQAYLFKLHALSAAAWPFFAALAIAAEPVVRVLLGPDWLEAVPLVRAACLFGLPLPFHVTDTPFLIASGQERAYLRIQAVTQALTLVLVLAAAQVSVAMVFVAYALGKVAKAIMTTQVLAGSFGLSPRDVLGAVAKSVLVAGGVALGAWAVQLSLPASDAWADALVNVAATGLVCGVSLIAMVLLTGHPVREEAGAALRHGAERLGLTLSR</sequence>
<feature type="transmembrane region" description="Helical" evidence="7">
    <location>
        <begin position="294"/>
        <end position="316"/>
    </location>
</feature>
<evidence type="ECO:0000256" key="5">
    <source>
        <dbReference type="ARBA" id="ARBA00022989"/>
    </source>
</evidence>
<evidence type="ECO:0000313" key="8">
    <source>
        <dbReference type="EMBL" id="MBB4659077.1"/>
    </source>
</evidence>
<evidence type="ECO:0000256" key="3">
    <source>
        <dbReference type="ARBA" id="ARBA00022475"/>
    </source>
</evidence>
<gene>
    <name evidence="8" type="ORF">GGQ59_001591</name>
</gene>
<comment type="caution">
    <text evidence="8">The sequence shown here is derived from an EMBL/GenBank/DDBJ whole genome shotgun (WGS) entry which is preliminary data.</text>
</comment>
<dbReference type="Proteomes" id="UP000563524">
    <property type="component" value="Unassembled WGS sequence"/>
</dbReference>
<evidence type="ECO:0000256" key="4">
    <source>
        <dbReference type="ARBA" id="ARBA00022692"/>
    </source>
</evidence>
<keyword evidence="9" id="KW-1185">Reference proteome</keyword>
<feature type="transmembrane region" description="Helical" evidence="7">
    <location>
        <begin position="180"/>
        <end position="201"/>
    </location>
</feature>
<keyword evidence="6 7" id="KW-0472">Membrane</keyword>
<name>A0A840I2U9_9PROT</name>
<keyword evidence="4 7" id="KW-0812">Transmembrane</keyword>
<proteinExistence type="inferred from homology"/>
<feature type="transmembrane region" description="Helical" evidence="7">
    <location>
        <begin position="124"/>
        <end position="144"/>
    </location>
</feature>
<evidence type="ECO:0000256" key="6">
    <source>
        <dbReference type="ARBA" id="ARBA00023136"/>
    </source>
</evidence>
<evidence type="ECO:0000256" key="2">
    <source>
        <dbReference type="ARBA" id="ARBA00007430"/>
    </source>
</evidence>
<keyword evidence="5 7" id="KW-1133">Transmembrane helix</keyword>
<feature type="transmembrane region" description="Helical" evidence="7">
    <location>
        <begin position="454"/>
        <end position="475"/>
    </location>
</feature>
<dbReference type="Pfam" id="PF13440">
    <property type="entry name" value="Polysacc_synt_3"/>
    <property type="match status" value="1"/>
</dbReference>
<comment type="similarity">
    <text evidence="2">Belongs to the polysaccharide synthase family.</text>
</comment>
<keyword evidence="3" id="KW-1003">Cell membrane</keyword>
<feature type="transmembrane region" description="Helical" evidence="7">
    <location>
        <begin position="88"/>
        <end position="112"/>
    </location>
</feature>
<dbReference type="InterPro" id="IPR050833">
    <property type="entry name" value="Poly_Biosynth_Transport"/>
</dbReference>
<protein>
    <submittedName>
        <fullName evidence="8">O-antigen/teichoic acid export membrane protein</fullName>
    </submittedName>
</protein>
<dbReference type="RefSeq" id="WP_183817269.1">
    <property type="nucleotide sequence ID" value="NZ_JACHOB010000002.1"/>
</dbReference>
<dbReference type="GO" id="GO:0005886">
    <property type="term" value="C:plasma membrane"/>
    <property type="evidence" value="ECO:0007669"/>
    <property type="project" value="UniProtKB-SubCell"/>
</dbReference>